<dbReference type="GO" id="GO:0004106">
    <property type="term" value="F:chorismate mutase activity"/>
    <property type="evidence" value="ECO:0007669"/>
    <property type="project" value="UniProtKB-EC"/>
</dbReference>
<dbReference type="PANTHER" id="PTHR38041:SF1">
    <property type="entry name" value="CHORISMATE MUTASE"/>
    <property type="match status" value="1"/>
</dbReference>
<sequence length="100" mass="11799">MPKAVTCHSLQDVRDNIDRLDEIIVDLLAERIGYVLQAAQFKETRGDVRIPSRIEYIVERVRHFAEENAMDPDMAESIYRHIMEESIAREEIRWDKINQS</sequence>
<dbReference type="InterPro" id="IPR002701">
    <property type="entry name" value="CM_II_prokaryot"/>
</dbReference>
<evidence type="ECO:0000256" key="2">
    <source>
        <dbReference type="ARBA" id="ARBA00023235"/>
    </source>
</evidence>
<dbReference type="SMART" id="SM00830">
    <property type="entry name" value="CM_2"/>
    <property type="match status" value="1"/>
</dbReference>
<evidence type="ECO:0000259" key="3">
    <source>
        <dbReference type="PROSITE" id="PS51168"/>
    </source>
</evidence>
<evidence type="ECO:0000256" key="1">
    <source>
        <dbReference type="ARBA" id="ARBA00012404"/>
    </source>
</evidence>
<dbReference type="InterPro" id="IPR036263">
    <property type="entry name" value="Chorismate_II_sf"/>
</dbReference>
<dbReference type="Proteomes" id="UP000632498">
    <property type="component" value="Unassembled WGS sequence"/>
</dbReference>
<dbReference type="InterPro" id="IPR051331">
    <property type="entry name" value="Chorismate_mutase-related"/>
</dbReference>
<dbReference type="PROSITE" id="PS51168">
    <property type="entry name" value="CHORISMATE_MUT_2"/>
    <property type="match status" value="1"/>
</dbReference>
<comment type="caution">
    <text evidence="4">The sequence shown here is derived from an EMBL/GenBank/DDBJ whole genome shotgun (WGS) entry which is preliminary data.</text>
</comment>
<keyword evidence="5" id="KW-1185">Reference proteome</keyword>
<accession>A0A917C319</accession>
<dbReference type="EMBL" id="BMHV01000016">
    <property type="protein sequence ID" value="GGF68294.1"/>
    <property type="molecule type" value="Genomic_DNA"/>
</dbReference>
<keyword evidence="2" id="KW-0413">Isomerase</keyword>
<dbReference type="AlphaFoldDB" id="A0A917C319"/>
<dbReference type="GO" id="GO:0046417">
    <property type="term" value="P:chorismate metabolic process"/>
    <property type="evidence" value="ECO:0007669"/>
    <property type="project" value="InterPro"/>
</dbReference>
<dbReference type="SUPFAM" id="SSF48600">
    <property type="entry name" value="Chorismate mutase II"/>
    <property type="match status" value="1"/>
</dbReference>
<dbReference type="GO" id="GO:0009697">
    <property type="term" value="P:salicylic acid biosynthetic process"/>
    <property type="evidence" value="ECO:0007669"/>
    <property type="project" value="TreeGrafter"/>
</dbReference>
<gene>
    <name evidence="4" type="ORF">GCM10011332_23080</name>
</gene>
<reference evidence="4" key="2">
    <citation type="submission" date="2020-09" db="EMBL/GenBank/DDBJ databases">
        <authorList>
            <person name="Sun Q."/>
            <person name="Zhou Y."/>
        </authorList>
    </citation>
    <scope>NUCLEOTIDE SEQUENCE</scope>
    <source>
        <strain evidence="4">CGMCC 1.15254</strain>
    </source>
</reference>
<proteinExistence type="predicted"/>
<dbReference type="PANTHER" id="PTHR38041">
    <property type="entry name" value="CHORISMATE MUTASE"/>
    <property type="match status" value="1"/>
</dbReference>
<evidence type="ECO:0000313" key="4">
    <source>
        <dbReference type="EMBL" id="GGF68294.1"/>
    </source>
</evidence>
<dbReference type="Gene3D" id="1.20.59.10">
    <property type="entry name" value="Chorismate mutase"/>
    <property type="match status" value="1"/>
</dbReference>
<dbReference type="RefSeq" id="WP_188665209.1">
    <property type="nucleotide sequence ID" value="NZ_BMHV01000016.1"/>
</dbReference>
<dbReference type="Pfam" id="PF01817">
    <property type="entry name" value="CM_2"/>
    <property type="match status" value="1"/>
</dbReference>
<protein>
    <recommendedName>
        <fullName evidence="1">chorismate mutase</fullName>
        <ecNumber evidence="1">5.4.99.5</ecNumber>
    </recommendedName>
</protein>
<evidence type="ECO:0000313" key="5">
    <source>
        <dbReference type="Proteomes" id="UP000632498"/>
    </source>
</evidence>
<dbReference type="InterPro" id="IPR036979">
    <property type="entry name" value="CM_dom_sf"/>
</dbReference>
<reference evidence="4" key="1">
    <citation type="journal article" date="2014" name="Int. J. Syst. Evol. Microbiol.">
        <title>Complete genome sequence of Corynebacterium casei LMG S-19264T (=DSM 44701T), isolated from a smear-ripened cheese.</title>
        <authorList>
            <consortium name="US DOE Joint Genome Institute (JGI-PGF)"/>
            <person name="Walter F."/>
            <person name="Albersmeier A."/>
            <person name="Kalinowski J."/>
            <person name="Ruckert C."/>
        </authorList>
    </citation>
    <scope>NUCLEOTIDE SEQUENCE</scope>
    <source>
        <strain evidence="4">CGMCC 1.15254</strain>
    </source>
</reference>
<dbReference type="EC" id="5.4.99.5" evidence="1"/>
<name>A0A917C319_9PROT</name>
<organism evidence="4 5">
    <name type="scientific">Terasakiella brassicae</name>
    <dbReference type="NCBI Taxonomy" id="1634917"/>
    <lineage>
        <taxon>Bacteria</taxon>
        <taxon>Pseudomonadati</taxon>
        <taxon>Pseudomonadota</taxon>
        <taxon>Alphaproteobacteria</taxon>
        <taxon>Rhodospirillales</taxon>
        <taxon>Terasakiellaceae</taxon>
        <taxon>Terasakiella</taxon>
    </lineage>
</organism>
<feature type="domain" description="Chorismate mutase" evidence="3">
    <location>
        <begin position="4"/>
        <end position="94"/>
    </location>
</feature>